<reference evidence="15 16" key="1">
    <citation type="submission" date="2015-02" db="EMBL/GenBank/DDBJ databases">
        <title>Single-cell genomics of uncultivated deep-branching MTB reveals a conserved set of magnetosome genes.</title>
        <authorList>
            <person name="Kolinko S."/>
            <person name="Richter M."/>
            <person name="Glockner F.O."/>
            <person name="Brachmann A."/>
            <person name="Schuler D."/>
        </authorList>
    </citation>
    <scope>NUCLEOTIDE SEQUENCE [LARGE SCALE GENOMIC DNA]</scope>
    <source>
        <strain evidence="15">SKK-01</strain>
    </source>
</reference>
<evidence type="ECO:0000256" key="12">
    <source>
        <dbReference type="ARBA" id="ARBA00023136"/>
    </source>
</evidence>
<dbReference type="GO" id="GO:0033320">
    <property type="term" value="P:UDP-D-xylose biosynthetic process"/>
    <property type="evidence" value="ECO:0007669"/>
    <property type="project" value="UniProtKB-UniPathway"/>
</dbReference>
<dbReference type="InterPro" id="IPR044516">
    <property type="entry name" value="UXS-like"/>
</dbReference>
<keyword evidence="8" id="KW-0735">Signal-anchor</keyword>
<name>A0A0F0CM45_9BACT</name>
<dbReference type="EC" id="4.1.1.35" evidence="5"/>
<comment type="pathway">
    <text evidence="3">Nucleotide-sugar biosynthesis; UDP-alpha-D-xylose biosynthesis; UDP-alpha-D-xylose from UDP-alpha-D-glucuronate: step 1/1.</text>
</comment>
<evidence type="ECO:0000256" key="1">
    <source>
        <dbReference type="ARBA" id="ARBA00001911"/>
    </source>
</evidence>
<dbReference type="GO" id="GO:0070403">
    <property type="term" value="F:NAD+ binding"/>
    <property type="evidence" value="ECO:0007669"/>
    <property type="project" value="InterPro"/>
</dbReference>
<keyword evidence="11" id="KW-0333">Golgi apparatus</keyword>
<evidence type="ECO:0000313" key="15">
    <source>
        <dbReference type="EMBL" id="KJJ84403.1"/>
    </source>
</evidence>
<evidence type="ECO:0000256" key="9">
    <source>
        <dbReference type="ARBA" id="ARBA00022989"/>
    </source>
</evidence>
<evidence type="ECO:0000256" key="7">
    <source>
        <dbReference type="ARBA" id="ARBA00022793"/>
    </source>
</evidence>
<sequence>MKVIAIDNLSQGEKRNIAPFFDNKNFKFLKIDVRDEQLIKKIKDEKIDYIVHLAAFKIPRYSDSMDTLMVNSEGTKNMLEIAKNKKAKFVFASTSDVYGKNKELPFREDSNLVLGPSTVKRWAYASSKIFDEHMCFAYGERYGVESVILRFFGGYGPNQNLTWWGGPQSVFIECALKNISIPLHGNGKQTRSFTYISDTVEGIYRAMTKNLGGVEIFNIGNNREITIKELGEMIWKKIRGSKPKFNFIPYDKLSKGYQDVERRIPDISKAFKILGFKALIPLEKGLIPTIEWQRRFVK</sequence>
<accession>A0A0F0CM45</accession>
<feature type="domain" description="NAD(P)-binding" evidence="14">
    <location>
        <begin position="6"/>
        <end position="285"/>
    </location>
</feature>
<dbReference type="EMBL" id="JYNY01000369">
    <property type="protein sequence ID" value="KJJ84403.1"/>
    <property type="molecule type" value="Genomic_DNA"/>
</dbReference>
<evidence type="ECO:0000313" key="16">
    <source>
        <dbReference type="Proteomes" id="UP000033428"/>
    </source>
</evidence>
<dbReference type="InterPro" id="IPR036291">
    <property type="entry name" value="NAD(P)-bd_dom_sf"/>
</dbReference>
<evidence type="ECO:0000256" key="2">
    <source>
        <dbReference type="ARBA" id="ARBA00004447"/>
    </source>
</evidence>
<evidence type="ECO:0000256" key="4">
    <source>
        <dbReference type="ARBA" id="ARBA00007505"/>
    </source>
</evidence>
<comment type="similarity">
    <text evidence="4">Belongs to the NAD(P)-dependent epimerase/dehydratase family. UDP-glucuronic acid decarboxylase subfamily.</text>
</comment>
<evidence type="ECO:0000256" key="10">
    <source>
        <dbReference type="ARBA" id="ARBA00023027"/>
    </source>
</evidence>
<protein>
    <recommendedName>
        <fullName evidence="5">UDP-glucuronate decarboxylase</fullName>
        <ecNumber evidence="5">4.1.1.35</ecNumber>
    </recommendedName>
</protein>
<gene>
    <name evidence="15" type="ORF">OMAG_001723</name>
</gene>
<dbReference type="UniPathway" id="UPA00796">
    <property type="reaction ID" value="UER00771"/>
</dbReference>
<dbReference type="GO" id="GO:0005737">
    <property type="term" value="C:cytoplasm"/>
    <property type="evidence" value="ECO:0007669"/>
    <property type="project" value="TreeGrafter"/>
</dbReference>
<evidence type="ECO:0000256" key="6">
    <source>
        <dbReference type="ARBA" id="ARBA00022692"/>
    </source>
</evidence>
<comment type="cofactor">
    <cofactor evidence="1">
        <name>NAD(+)</name>
        <dbReference type="ChEBI" id="CHEBI:57540"/>
    </cofactor>
</comment>
<evidence type="ECO:0000259" key="14">
    <source>
        <dbReference type="Pfam" id="PF16363"/>
    </source>
</evidence>
<dbReference type="Proteomes" id="UP000033428">
    <property type="component" value="Unassembled WGS sequence"/>
</dbReference>
<dbReference type="GO" id="GO:0042732">
    <property type="term" value="P:D-xylose metabolic process"/>
    <property type="evidence" value="ECO:0007669"/>
    <property type="project" value="InterPro"/>
</dbReference>
<dbReference type="GO" id="GO:0048040">
    <property type="term" value="F:UDP-glucuronate decarboxylase activity"/>
    <property type="evidence" value="ECO:0007669"/>
    <property type="project" value="UniProtKB-EC"/>
</dbReference>
<organism evidence="15 16">
    <name type="scientific">Candidatus Omnitrophus magneticus</name>
    <dbReference type="NCBI Taxonomy" id="1609969"/>
    <lineage>
        <taxon>Bacteria</taxon>
        <taxon>Pseudomonadati</taxon>
        <taxon>Candidatus Omnitrophota</taxon>
        <taxon>Candidatus Omnitrophus</taxon>
    </lineage>
</organism>
<dbReference type="Gene3D" id="3.40.50.720">
    <property type="entry name" value="NAD(P)-binding Rossmann-like Domain"/>
    <property type="match status" value="1"/>
</dbReference>
<keyword evidence="16" id="KW-1185">Reference proteome</keyword>
<evidence type="ECO:0000256" key="5">
    <source>
        <dbReference type="ARBA" id="ARBA00012290"/>
    </source>
</evidence>
<dbReference type="InterPro" id="IPR016040">
    <property type="entry name" value="NAD(P)-bd_dom"/>
</dbReference>
<keyword evidence="6" id="KW-0812">Transmembrane</keyword>
<dbReference type="PANTHER" id="PTHR43078">
    <property type="entry name" value="UDP-GLUCURONIC ACID DECARBOXYLASE-RELATED"/>
    <property type="match status" value="1"/>
</dbReference>
<dbReference type="SUPFAM" id="SSF51735">
    <property type="entry name" value="NAD(P)-binding Rossmann-fold domains"/>
    <property type="match status" value="1"/>
</dbReference>
<evidence type="ECO:0000256" key="13">
    <source>
        <dbReference type="ARBA" id="ARBA00023239"/>
    </source>
</evidence>
<proteinExistence type="inferred from homology"/>
<comment type="subcellular location">
    <subcellularLocation>
        <location evidence="2">Golgi apparatus</location>
        <location evidence="2">Golgi stack membrane</location>
        <topology evidence="2">Single-pass type II membrane protein</topology>
    </subcellularLocation>
</comment>
<keyword evidence="7" id="KW-0210">Decarboxylase</keyword>
<dbReference type="PANTHER" id="PTHR43078:SF6">
    <property type="entry name" value="UDP-GLUCURONIC ACID DECARBOXYLASE 1"/>
    <property type="match status" value="1"/>
</dbReference>
<evidence type="ECO:0000256" key="3">
    <source>
        <dbReference type="ARBA" id="ARBA00005100"/>
    </source>
</evidence>
<dbReference type="PRINTS" id="PR01713">
    <property type="entry name" value="NUCEPIMERASE"/>
</dbReference>
<comment type="caution">
    <text evidence="15">The sequence shown here is derived from an EMBL/GenBank/DDBJ whole genome shotgun (WGS) entry which is preliminary data.</text>
</comment>
<dbReference type="AlphaFoldDB" id="A0A0F0CM45"/>
<dbReference type="Pfam" id="PF16363">
    <property type="entry name" value="GDP_Man_Dehyd"/>
    <property type="match status" value="1"/>
</dbReference>
<keyword evidence="13" id="KW-0456">Lyase</keyword>
<evidence type="ECO:0000256" key="11">
    <source>
        <dbReference type="ARBA" id="ARBA00023034"/>
    </source>
</evidence>
<dbReference type="PATRIC" id="fig|1609969.3.peg.1848"/>
<evidence type="ECO:0000256" key="8">
    <source>
        <dbReference type="ARBA" id="ARBA00022968"/>
    </source>
</evidence>
<keyword evidence="9" id="KW-1133">Transmembrane helix</keyword>
<keyword evidence="12" id="KW-0472">Membrane</keyword>
<keyword evidence="10" id="KW-0520">NAD</keyword>